<dbReference type="InterPro" id="IPR036686">
    <property type="entry name" value="Class_II_Hydrophobin_sf"/>
</dbReference>
<keyword evidence="3" id="KW-0732">Signal</keyword>
<dbReference type="InterPro" id="IPR010636">
    <property type="entry name" value="Class_II_hydrophobin"/>
</dbReference>
<dbReference type="PANTHER" id="PTHR42341">
    <property type="entry name" value="HYDROPHOBIN"/>
    <property type="match status" value="1"/>
</dbReference>
<gene>
    <name evidence="4" type="ORF">BU16DRAFT_540276</name>
</gene>
<name>A0A6A6QMG9_9PEZI</name>
<dbReference type="PANTHER" id="PTHR42341:SF1">
    <property type="entry name" value="HYDROPHOBIN"/>
    <property type="match status" value="1"/>
</dbReference>
<sequence length="101" mass="10349">MQFTTILATAILATSSVLAVPAFNVDKRQQAVCTEGLYTTPLCCATDVLGVADLDCAAPNPTPTDNEDFISICASVEGGQQAQCCLLPILGQALVCSGVVA</sequence>
<dbReference type="Gene3D" id="3.20.120.10">
    <property type="entry name" value="Hydrophobin"/>
    <property type="match status" value="1"/>
</dbReference>
<dbReference type="GO" id="GO:0005576">
    <property type="term" value="C:extracellular region"/>
    <property type="evidence" value="ECO:0007669"/>
    <property type="project" value="InterPro"/>
</dbReference>
<reference evidence="4" key="1">
    <citation type="journal article" date="2020" name="Stud. Mycol.">
        <title>101 Dothideomycetes genomes: a test case for predicting lifestyles and emergence of pathogens.</title>
        <authorList>
            <person name="Haridas S."/>
            <person name="Albert R."/>
            <person name="Binder M."/>
            <person name="Bloem J."/>
            <person name="Labutti K."/>
            <person name="Salamov A."/>
            <person name="Andreopoulos B."/>
            <person name="Baker S."/>
            <person name="Barry K."/>
            <person name="Bills G."/>
            <person name="Bluhm B."/>
            <person name="Cannon C."/>
            <person name="Castanera R."/>
            <person name="Culley D."/>
            <person name="Daum C."/>
            <person name="Ezra D."/>
            <person name="Gonzalez J."/>
            <person name="Henrissat B."/>
            <person name="Kuo A."/>
            <person name="Liang C."/>
            <person name="Lipzen A."/>
            <person name="Lutzoni F."/>
            <person name="Magnuson J."/>
            <person name="Mondo S."/>
            <person name="Nolan M."/>
            <person name="Ohm R."/>
            <person name="Pangilinan J."/>
            <person name="Park H.-J."/>
            <person name="Ramirez L."/>
            <person name="Alfaro M."/>
            <person name="Sun H."/>
            <person name="Tritt A."/>
            <person name="Yoshinaga Y."/>
            <person name="Zwiers L.-H."/>
            <person name="Turgeon B."/>
            <person name="Goodwin S."/>
            <person name="Spatafora J."/>
            <person name="Crous P."/>
            <person name="Grigoriev I."/>
        </authorList>
    </citation>
    <scope>NUCLEOTIDE SEQUENCE</scope>
    <source>
        <strain evidence="4">CBS 269.34</strain>
    </source>
</reference>
<evidence type="ECO:0000313" key="5">
    <source>
        <dbReference type="Proteomes" id="UP000799750"/>
    </source>
</evidence>
<dbReference type="Proteomes" id="UP000799750">
    <property type="component" value="Unassembled WGS sequence"/>
</dbReference>
<dbReference type="SUPFAM" id="SSF101751">
    <property type="entry name" value="Hydrophobin II, HfbII"/>
    <property type="match status" value="1"/>
</dbReference>
<evidence type="ECO:0000313" key="4">
    <source>
        <dbReference type="EMBL" id="KAF2493708.1"/>
    </source>
</evidence>
<dbReference type="OrthoDB" id="4500971at2759"/>
<feature type="signal peptide" evidence="3">
    <location>
        <begin position="1"/>
        <end position="19"/>
    </location>
</feature>
<dbReference type="EMBL" id="MU004191">
    <property type="protein sequence ID" value="KAF2493708.1"/>
    <property type="molecule type" value="Genomic_DNA"/>
</dbReference>
<dbReference type="AlphaFoldDB" id="A0A6A6QMG9"/>
<evidence type="ECO:0000256" key="1">
    <source>
        <dbReference type="ARBA" id="ARBA00009576"/>
    </source>
</evidence>
<dbReference type="Pfam" id="PF06766">
    <property type="entry name" value="Hydrophobin_2"/>
    <property type="match status" value="1"/>
</dbReference>
<keyword evidence="2" id="KW-1015">Disulfide bond</keyword>
<keyword evidence="5" id="KW-1185">Reference proteome</keyword>
<proteinExistence type="inferred from homology"/>
<feature type="chain" id="PRO_5025356062" evidence="3">
    <location>
        <begin position="20"/>
        <end position="101"/>
    </location>
</feature>
<evidence type="ECO:0000256" key="3">
    <source>
        <dbReference type="SAM" id="SignalP"/>
    </source>
</evidence>
<protein>
    <submittedName>
        <fullName evidence="4">Magnaporin</fullName>
    </submittedName>
</protein>
<dbReference type="CDD" id="cd23508">
    <property type="entry name" value="hydrophobin_II"/>
    <property type="match status" value="1"/>
</dbReference>
<organism evidence="4 5">
    <name type="scientific">Lophium mytilinum</name>
    <dbReference type="NCBI Taxonomy" id="390894"/>
    <lineage>
        <taxon>Eukaryota</taxon>
        <taxon>Fungi</taxon>
        <taxon>Dikarya</taxon>
        <taxon>Ascomycota</taxon>
        <taxon>Pezizomycotina</taxon>
        <taxon>Dothideomycetes</taxon>
        <taxon>Pleosporomycetidae</taxon>
        <taxon>Mytilinidiales</taxon>
        <taxon>Mytilinidiaceae</taxon>
        <taxon>Lophium</taxon>
    </lineage>
</organism>
<comment type="similarity">
    <text evidence="1">Belongs to the cerato-ulmin hydrophobin family.</text>
</comment>
<accession>A0A6A6QMG9</accession>
<evidence type="ECO:0000256" key="2">
    <source>
        <dbReference type="ARBA" id="ARBA00023157"/>
    </source>
</evidence>